<accession>A0A1M6MCW1</accession>
<dbReference type="OrthoDB" id="9785602at2"/>
<name>A0A1M6MCW1_9FIRM</name>
<dbReference type="InterPro" id="IPR051531">
    <property type="entry name" value="N-acetyltransferase"/>
</dbReference>
<dbReference type="Pfam" id="PF13302">
    <property type="entry name" value="Acetyltransf_3"/>
    <property type="match status" value="1"/>
</dbReference>
<dbReference type="CDD" id="cd04301">
    <property type="entry name" value="NAT_SF"/>
    <property type="match status" value="1"/>
</dbReference>
<dbReference type="SUPFAM" id="SSF55729">
    <property type="entry name" value="Acyl-CoA N-acyltransferases (Nat)"/>
    <property type="match status" value="1"/>
</dbReference>
<evidence type="ECO:0000313" key="2">
    <source>
        <dbReference type="EMBL" id="SHJ81291.1"/>
    </source>
</evidence>
<dbReference type="InterPro" id="IPR000182">
    <property type="entry name" value="GNAT_dom"/>
</dbReference>
<dbReference type="EMBL" id="FRAC01000007">
    <property type="protein sequence ID" value="SHJ81291.1"/>
    <property type="molecule type" value="Genomic_DNA"/>
</dbReference>
<dbReference type="Proteomes" id="UP000184386">
    <property type="component" value="Unassembled WGS sequence"/>
</dbReference>
<protein>
    <submittedName>
        <fullName evidence="2">Protein N-acetyltransferase, RimJ/RimL family</fullName>
    </submittedName>
</protein>
<dbReference type="STRING" id="1121322.SAMN02745136_00953"/>
<evidence type="ECO:0000259" key="1">
    <source>
        <dbReference type="PROSITE" id="PS51186"/>
    </source>
</evidence>
<dbReference type="Gene3D" id="3.40.630.30">
    <property type="match status" value="1"/>
</dbReference>
<dbReference type="PANTHER" id="PTHR43792:SF1">
    <property type="entry name" value="N-ACETYLTRANSFERASE DOMAIN-CONTAINING PROTEIN"/>
    <property type="match status" value="1"/>
</dbReference>
<dbReference type="InterPro" id="IPR016181">
    <property type="entry name" value="Acyl_CoA_acyltransferase"/>
</dbReference>
<sequence>MRIETEFLIIRNFELKDESDLCEYMLQRVNAEFEAYPDFTREKAGEEIQYRSKSDEFYAIELKAEHKVIGNIYLGKRDFNSRELGYVLNEKYQKKGYGSEAGKAAVDYAFTQGLHRIYAECAPQNTSSWKLMEKIGLKREAHFRKNVSFHSDANGNPIYWDTYVYAALNPKEEFPLVKDIVL</sequence>
<dbReference type="GO" id="GO:0016747">
    <property type="term" value="F:acyltransferase activity, transferring groups other than amino-acyl groups"/>
    <property type="evidence" value="ECO:0007669"/>
    <property type="project" value="InterPro"/>
</dbReference>
<keyword evidence="3" id="KW-1185">Reference proteome</keyword>
<reference evidence="2 3" key="1">
    <citation type="submission" date="2016-11" db="EMBL/GenBank/DDBJ databases">
        <authorList>
            <person name="Jaros S."/>
            <person name="Januszkiewicz K."/>
            <person name="Wedrychowicz H."/>
        </authorList>
    </citation>
    <scope>NUCLEOTIDE SEQUENCE [LARGE SCALE GENOMIC DNA]</scope>
    <source>
        <strain evidence="2 3">DSM 15929</strain>
    </source>
</reference>
<keyword evidence="2" id="KW-0808">Transferase</keyword>
<organism evidence="2 3">
    <name type="scientific">Anaerocolumna jejuensis DSM 15929</name>
    <dbReference type="NCBI Taxonomy" id="1121322"/>
    <lineage>
        <taxon>Bacteria</taxon>
        <taxon>Bacillati</taxon>
        <taxon>Bacillota</taxon>
        <taxon>Clostridia</taxon>
        <taxon>Lachnospirales</taxon>
        <taxon>Lachnospiraceae</taxon>
        <taxon>Anaerocolumna</taxon>
    </lineage>
</organism>
<gene>
    <name evidence="2" type="ORF">SAMN02745136_00953</name>
</gene>
<dbReference type="AlphaFoldDB" id="A0A1M6MCW1"/>
<feature type="domain" description="N-acetyltransferase" evidence="1">
    <location>
        <begin position="8"/>
        <end position="165"/>
    </location>
</feature>
<dbReference type="PANTHER" id="PTHR43792">
    <property type="entry name" value="GNAT FAMILY, PUTATIVE (AFU_ORTHOLOGUE AFUA_3G00765)-RELATED-RELATED"/>
    <property type="match status" value="1"/>
</dbReference>
<dbReference type="RefSeq" id="WP_073273442.1">
    <property type="nucleotide sequence ID" value="NZ_FRAC01000007.1"/>
</dbReference>
<proteinExistence type="predicted"/>
<evidence type="ECO:0000313" key="3">
    <source>
        <dbReference type="Proteomes" id="UP000184386"/>
    </source>
</evidence>
<dbReference type="PROSITE" id="PS51186">
    <property type="entry name" value="GNAT"/>
    <property type="match status" value="1"/>
</dbReference>